<dbReference type="InterPro" id="IPR004046">
    <property type="entry name" value="GST_C"/>
</dbReference>
<dbReference type="Gene3D" id="1.20.1050.130">
    <property type="match status" value="1"/>
</dbReference>
<dbReference type="OMA" id="GWVINWT"/>
<dbReference type="InterPro" id="IPR036249">
    <property type="entry name" value="Thioredoxin-like_sf"/>
</dbReference>
<dbReference type="SUPFAM" id="SSF52833">
    <property type="entry name" value="Thioredoxin-like"/>
    <property type="match status" value="1"/>
</dbReference>
<dbReference type="InterPro" id="IPR010987">
    <property type="entry name" value="Glutathione-S-Trfase_C-like"/>
</dbReference>
<dbReference type="EMBL" id="CCBP010000345">
    <property type="protein sequence ID" value="CDO76170.1"/>
    <property type="molecule type" value="Genomic_DNA"/>
</dbReference>
<name>A0A060SP55_PYCCI</name>
<dbReference type="PROSITE" id="PS50405">
    <property type="entry name" value="GST_CTER"/>
    <property type="match status" value="1"/>
</dbReference>
<dbReference type="SUPFAM" id="SSF47616">
    <property type="entry name" value="GST C-terminal domain-like"/>
    <property type="match status" value="1"/>
</dbReference>
<dbReference type="PANTHER" id="PTHR44051:SF3">
    <property type="entry name" value="TRANSCRIPTIONAL REGULATOR URE2"/>
    <property type="match status" value="1"/>
</dbReference>
<dbReference type="AlphaFoldDB" id="A0A060SP55"/>
<dbReference type="InterPro" id="IPR036282">
    <property type="entry name" value="Glutathione-S-Trfase_C_sf"/>
</dbReference>
<dbReference type="Gene3D" id="1.20.1050.10">
    <property type="match status" value="1"/>
</dbReference>
<evidence type="ECO:0000259" key="4">
    <source>
        <dbReference type="PROSITE" id="PS50405"/>
    </source>
</evidence>
<evidence type="ECO:0000313" key="5">
    <source>
        <dbReference type="EMBL" id="CDO76170.1"/>
    </source>
</evidence>
<evidence type="ECO:0000256" key="1">
    <source>
        <dbReference type="ARBA" id="ARBA00007409"/>
    </source>
</evidence>
<evidence type="ECO:0000256" key="2">
    <source>
        <dbReference type="RuleBase" id="RU003494"/>
    </source>
</evidence>
<proteinExistence type="inferred from homology"/>
<gene>
    <name evidence="5" type="ORF">BN946_scf185034.g3</name>
</gene>
<accession>A0A060SP55</accession>
<evidence type="ECO:0000259" key="3">
    <source>
        <dbReference type="PROSITE" id="PS50404"/>
    </source>
</evidence>
<dbReference type="HOGENOM" id="CLU_011226_14_2_1"/>
<dbReference type="Proteomes" id="UP000029665">
    <property type="component" value="Unassembled WGS sequence"/>
</dbReference>
<protein>
    <recommendedName>
        <fullName evidence="7">GST C-terminal domain-containing protein</fullName>
    </recommendedName>
</protein>
<sequence>MSQPQFTLYSHKFGPNGWKVAIVLEELGLAYKPIYLDFQKQEQKSPQHLEYNLVERYDPEHQISVETFTENMELLQWLFFQASGQGPYFGQVGYFKFLHQEPLTSAIERYQKEMMRVFGVLESVLSKREWLVGDKFTIADLSFVPYISPRREIHDILISVDR</sequence>
<evidence type="ECO:0000313" key="6">
    <source>
        <dbReference type="Proteomes" id="UP000029665"/>
    </source>
</evidence>
<reference evidence="5" key="1">
    <citation type="submission" date="2014-01" db="EMBL/GenBank/DDBJ databases">
        <title>The genome of the white-rot fungus Pycnoporus cinnabarinus: a basidiomycete model with a versatile arsenal for lignocellulosic biomass breakdown.</title>
        <authorList>
            <person name="Levasseur A."/>
            <person name="Lomascolo A."/>
            <person name="Ruiz-Duenas F.J."/>
            <person name="Uzan E."/>
            <person name="Piumi F."/>
            <person name="Kues U."/>
            <person name="Ram A.F.J."/>
            <person name="Murat C."/>
            <person name="Haon M."/>
            <person name="Benoit I."/>
            <person name="Arfi Y."/>
            <person name="Chevret D."/>
            <person name="Drula E."/>
            <person name="Kwon M.J."/>
            <person name="Gouret P."/>
            <person name="Lesage-Meessen L."/>
            <person name="Lombard V."/>
            <person name="Mariette J."/>
            <person name="Noirot C."/>
            <person name="Park J."/>
            <person name="Patyshakuliyeva A."/>
            <person name="Wieneger R.A.B."/>
            <person name="Wosten H.A.B."/>
            <person name="Martin F."/>
            <person name="Coutinho P.M."/>
            <person name="de Vries R."/>
            <person name="Martinez A.T."/>
            <person name="Klopp C."/>
            <person name="Pontarotti P."/>
            <person name="Henrissat B."/>
            <person name="Record E."/>
        </authorList>
    </citation>
    <scope>NUCLEOTIDE SEQUENCE [LARGE SCALE GENOMIC DNA]</scope>
    <source>
        <strain evidence="5">BRFM137</strain>
    </source>
</reference>
<evidence type="ECO:0008006" key="7">
    <source>
        <dbReference type="Google" id="ProtNLM"/>
    </source>
</evidence>
<feature type="domain" description="GST N-terminal" evidence="3">
    <location>
        <begin position="4"/>
        <end position="119"/>
    </location>
</feature>
<dbReference type="OrthoDB" id="422574at2759"/>
<dbReference type="Pfam" id="PF02798">
    <property type="entry name" value="GST_N"/>
    <property type="match status" value="1"/>
</dbReference>
<organism evidence="5 6">
    <name type="scientific">Pycnoporus cinnabarinus</name>
    <name type="common">Cinnabar-red polypore</name>
    <name type="synonym">Trametes cinnabarina</name>
    <dbReference type="NCBI Taxonomy" id="5643"/>
    <lineage>
        <taxon>Eukaryota</taxon>
        <taxon>Fungi</taxon>
        <taxon>Dikarya</taxon>
        <taxon>Basidiomycota</taxon>
        <taxon>Agaricomycotina</taxon>
        <taxon>Agaricomycetes</taxon>
        <taxon>Polyporales</taxon>
        <taxon>Polyporaceae</taxon>
        <taxon>Trametes</taxon>
    </lineage>
</organism>
<dbReference type="PROSITE" id="PS50404">
    <property type="entry name" value="GST_NTER"/>
    <property type="match status" value="1"/>
</dbReference>
<comment type="caution">
    <text evidence="5">The sequence shown here is derived from an EMBL/GenBank/DDBJ whole genome shotgun (WGS) entry which is preliminary data.</text>
</comment>
<dbReference type="Pfam" id="PF00043">
    <property type="entry name" value="GST_C"/>
    <property type="match status" value="1"/>
</dbReference>
<dbReference type="InterPro" id="IPR004045">
    <property type="entry name" value="Glutathione_S-Trfase_N"/>
</dbReference>
<dbReference type="PANTHER" id="PTHR44051">
    <property type="entry name" value="GLUTATHIONE S-TRANSFERASE-RELATED"/>
    <property type="match status" value="1"/>
</dbReference>
<keyword evidence="6" id="KW-1185">Reference proteome</keyword>
<feature type="domain" description="GST C-terminal" evidence="4">
    <location>
        <begin position="67"/>
        <end position="162"/>
    </location>
</feature>
<dbReference type="STRING" id="5643.A0A060SP55"/>
<comment type="similarity">
    <text evidence="1 2">Belongs to the GST superfamily.</text>
</comment>